<dbReference type="EMBL" id="OX459119">
    <property type="protein sequence ID" value="CAI9095217.1"/>
    <property type="molecule type" value="Genomic_DNA"/>
</dbReference>
<reference evidence="1" key="1">
    <citation type="submission" date="2023-03" db="EMBL/GenBank/DDBJ databases">
        <authorList>
            <person name="Julca I."/>
        </authorList>
    </citation>
    <scope>NUCLEOTIDE SEQUENCE</scope>
</reference>
<protein>
    <submittedName>
        <fullName evidence="1">OLC1v1031104C1</fullName>
    </submittedName>
</protein>
<dbReference type="AlphaFoldDB" id="A0AAV1CKZ4"/>
<dbReference type="Proteomes" id="UP001161247">
    <property type="component" value="Chromosome 2"/>
</dbReference>
<gene>
    <name evidence="1" type="ORF">OLC1_LOCUS6235</name>
</gene>
<sequence length="217" mass="24928">MWWPEQSYFRGAHIDDFTAQMYDPRSDFWAIVGPVLENYSVSLNERRGNPGVYSDGVLHWITFPHSWGRYSLTGLEITTNTWKELRFPTGTRDAALGPRKGKLLLIGWEYNDAYVRELREDGGWCVIEKLPCELTNKLFGGSPRWKSLKMADGNGFGLMDAHPQVGSTGIGRSMAFCYIQIWRVLLVSSLLSRIECVKQYGKRCFHSWKIDTRDGHI</sequence>
<proteinExistence type="predicted"/>
<keyword evidence="2" id="KW-1185">Reference proteome</keyword>
<organism evidence="1 2">
    <name type="scientific">Oldenlandia corymbosa var. corymbosa</name>
    <dbReference type="NCBI Taxonomy" id="529605"/>
    <lineage>
        <taxon>Eukaryota</taxon>
        <taxon>Viridiplantae</taxon>
        <taxon>Streptophyta</taxon>
        <taxon>Embryophyta</taxon>
        <taxon>Tracheophyta</taxon>
        <taxon>Spermatophyta</taxon>
        <taxon>Magnoliopsida</taxon>
        <taxon>eudicotyledons</taxon>
        <taxon>Gunneridae</taxon>
        <taxon>Pentapetalae</taxon>
        <taxon>asterids</taxon>
        <taxon>lamiids</taxon>
        <taxon>Gentianales</taxon>
        <taxon>Rubiaceae</taxon>
        <taxon>Rubioideae</taxon>
        <taxon>Spermacoceae</taxon>
        <taxon>Hedyotis-Oldenlandia complex</taxon>
        <taxon>Oldenlandia</taxon>
    </lineage>
</organism>
<evidence type="ECO:0000313" key="1">
    <source>
        <dbReference type="EMBL" id="CAI9095217.1"/>
    </source>
</evidence>
<evidence type="ECO:0000313" key="2">
    <source>
        <dbReference type="Proteomes" id="UP001161247"/>
    </source>
</evidence>
<accession>A0AAV1CKZ4</accession>
<name>A0AAV1CKZ4_OLDCO</name>